<dbReference type="EMBL" id="JABBHF010000006">
    <property type="protein sequence ID" value="NMH88220.1"/>
    <property type="molecule type" value="Genomic_DNA"/>
</dbReference>
<keyword evidence="3" id="KW-1185">Reference proteome</keyword>
<reference evidence="2 3" key="1">
    <citation type="submission" date="2020-04" db="EMBL/GenBank/DDBJ databases">
        <title>A Flavivirga sp. nov.</title>
        <authorList>
            <person name="Sun X."/>
        </authorList>
    </citation>
    <scope>NUCLEOTIDE SEQUENCE [LARGE SCALE GENOMIC DNA]</scope>
    <source>
        <strain evidence="2 3">Y03</strain>
    </source>
</reference>
<evidence type="ECO:0000259" key="1">
    <source>
        <dbReference type="Pfam" id="PF13480"/>
    </source>
</evidence>
<dbReference type="Gene3D" id="3.40.630.30">
    <property type="match status" value="1"/>
</dbReference>
<feature type="domain" description="BioF2-like acetyltransferase" evidence="1">
    <location>
        <begin position="107"/>
        <end position="250"/>
    </location>
</feature>
<dbReference type="Pfam" id="PF13480">
    <property type="entry name" value="Acetyltransf_6"/>
    <property type="match status" value="1"/>
</dbReference>
<dbReference type="Proteomes" id="UP000746690">
    <property type="component" value="Unassembled WGS sequence"/>
</dbReference>
<organism evidence="2 3">
    <name type="scientific">Flavivirga algicola</name>
    <dbReference type="NCBI Taxonomy" id="2729136"/>
    <lineage>
        <taxon>Bacteria</taxon>
        <taxon>Pseudomonadati</taxon>
        <taxon>Bacteroidota</taxon>
        <taxon>Flavobacteriia</taxon>
        <taxon>Flavobacteriales</taxon>
        <taxon>Flavobacteriaceae</taxon>
        <taxon>Flavivirga</taxon>
    </lineage>
</organism>
<dbReference type="SUPFAM" id="SSF55729">
    <property type="entry name" value="Acyl-CoA N-acyltransferases (Nat)"/>
    <property type="match status" value="1"/>
</dbReference>
<gene>
    <name evidence="2" type="ORF">HHX25_11945</name>
</gene>
<comment type="caution">
    <text evidence="2">The sequence shown here is derived from an EMBL/GenBank/DDBJ whole genome shotgun (WGS) entry which is preliminary data.</text>
</comment>
<dbReference type="InterPro" id="IPR016181">
    <property type="entry name" value="Acyl_CoA_acyltransferase"/>
</dbReference>
<sequence>MRHIKLSFFLDLFFKNKSLPAFCKKITNTLLNTTVYETNAKSISKFKNKIYYIKDIPDYFLTELDKTNMSLKLLSAPLYQGYLINLTAFSNLEDYLNNKLGRPRKSQLKRYRKRLDLCIAPEYKIFYGDILKEEYQNIFKELILITKRRFSQKEEFNFELPYLKLYQEMMYPLLLKKQAAIFCIYYKKKPINITLNFIDGDTIFHWNSCYNIDYQMFNLGHINMVNHLEWAYENNFKLFDMGRGDFLHKRKYVNESYIYNENIIFSSKSITAYMRVHFRILKLKTRYQLINFLKKINFHKLYGYYAKYKYKIVKSGDIKTTQNKIDVDHNISKIPELEKLRLIDLNNEAYGFLIKPLNYFLHKTQEFVHDVTIYIDLDDDQTFYFKGTKKYQKLTVIN</sequence>
<proteinExistence type="predicted"/>
<protein>
    <submittedName>
        <fullName evidence="2">GNAT family N-acetyltransferase</fullName>
    </submittedName>
</protein>
<dbReference type="InterPro" id="IPR038740">
    <property type="entry name" value="BioF2-like_GNAT_dom"/>
</dbReference>
<name>A0ABX1RZ03_9FLAO</name>
<evidence type="ECO:0000313" key="2">
    <source>
        <dbReference type="EMBL" id="NMH88220.1"/>
    </source>
</evidence>
<accession>A0ABX1RZ03</accession>
<dbReference type="RefSeq" id="WP_169673589.1">
    <property type="nucleotide sequence ID" value="NZ_JABBHF010000006.1"/>
</dbReference>
<evidence type="ECO:0000313" key="3">
    <source>
        <dbReference type="Proteomes" id="UP000746690"/>
    </source>
</evidence>